<feature type="transmembrane region" description="Helical" evidence="6">
    <location>
        <begin position="28"/>
        <end position="46"/>
    </location>
</feature>
<dbReference type="Pfam" id="PF02485">
    <property type="entry name" value="Branch"/>
    <property type="match status" value="1"/>
</dbReference>
<comment type="subcellular location">
    <subcellularLocation>
        <location evidence="1">Membrane</location>
        <topology evidence="1">Single-pass type II membrane protein</topology>
    </subcellularLocation>
</comment>
<protein>
    <recommendedName>
        <fullName evidence="9">Core-2/I-branching beta-1,6-N-acetylglucosaminyltransferase family protein</fullName>
    </recommendedName>
</protein>
<keyword evidence="8" id="KW-1185">Reference proteome</keyword>
<dbReference type="GO" id="GO:0016757">
    <property type="term" value="F:glycosyltransferase activity"/>
    <property type="evidence" value="ECO:0007669"/>
    <property type="project" value="UniProtKB-KW"/>
</dbReference>
<proteinExistence type="predicted"/>
<evidence type="ECO:0000256" key="4">
    <source>
        <dbReference type="ARBA" id="ARBA00023136"/>
    </source>
</evidence>
<dbReference type="GO" id="GO:0016020">
    <property type="term" value="C:membrane"/>
    <property type="evidence" value="ECO:0007669"/>
    <property type="project" value="UniProtKB-SubCell"/>
</dbReference>
<accession>A0A8J5GE57</accession>
<sequence>MKVSWQLGNGRHLMPVTRTRPTARLPKWIIILLCLVFVYLISAYVHPPRWYAEDWMPPVARELSDEELVAHVVFRNILSMPLRQPKNPKIAFMFLTPGPLPLERLWEKFFQVLWGKISMVEAEKRLLAYALQDPDNQHFVLLSDSCIPLHDFDYVYKYLMGTNVSFIDNFFDPGPHGNGRYSEHMMPEIEHRDFKKGSQWFSMKRQHALIMMADNLYFTKFRFYCKPGFEGHNCYSYEHYLPTLFTMFDPTGIANWSLTHVDWSEGKWHPKSYLAKEVTYGLLKKLRSIDETFHVTSDEKKVETRKPCLWNGTRRPCHLFARRFLPEALNKLMHLFPNYTAI</sequence>
<evidence type="ECO:0000256" key="5">
    <source>
        <dbReference type="ARBA" id="ARBA00023180"/>
    </source>
</evidence>
<evidence type="ECO:0008006" key="9">
    <source>
        <dbReference type="Google" id="ProtNLM"/>
    </source>
</evidence>
<reference evidence="7 8" key="1">
    <citation type="submission" date="2020-08" db="EMBL/GenBank/DDBJ databases">
        <title>Plant Genome Project.</title>
        <authorList>
            <person name="Zhang R.-G."/>
        </authorList>
    </citation>
    <scope>NUCLEOTIDE SEQUENCE [LARGE SCALE GENOMIC DNA]</scope>
    <source>
        <tissue evidence="7">Rhizome</tissue>
    </source>
</reference>
<dbReference type="EMBL" id="JACMSC010000010">
    <property type="protein sequence ID" value="KAG6505746.1"/>
    <property type="molecule type" value="Genomic_DNA"/>
</dbReference>
<comment type="caution">
    <text evidence="7">The sequence shown here is derived from an EMBL/GenBank/DDBJ whole genome shotgun (WGS) entry which is preliminary data.</text>
</comment>
<dbReference type="PANTHER" id="PTHR31042">
    <property type="entry name" value="CORE-2/I-BRANCHING BETA-1,6-N-ACETYLGLUCOSAMINYLTRANSFERASE FAMILY PROTEIN-RELATED"/>
    <property type="match status" value="1"/>
</dbReference>
<dbReference type="InterPro" id="IPR003406">
    <property type="entry name" value="Glyco_trans_14"/>
</dbReference>
<organism evidence="7 8">
    <name type="scientific">Zingiber officinale</name>
    <name type="common">Ginger</name>
    <name type="synonym">Amomum zingiber</name>
    <dbReference type="NCBI Taxonomy" id="94328"/>
    <lineage>
        <taxon>Eukaryota</taxon>
        <taxon>Viridiplantae</taxon>
        <taxon>Streptophyta</taxon>
        <taxon>Embryophyta</taxon>
        <taxon>Tracheophyta</taxon>
        <taxon>Spermatophyta</taxon>
        <taxon>Magnoliopsida</taxon>
        <taxon>Liliopsida</taxon>
        <taxon>Zingiberales</taxon>
        <taxon>Zingiberaceae</taxon>
        <taxon>Zingiber</taxon>
    </lineage>
</organism>
<dbReference type="Proteomes" id="UP000734854">
    <property type="component" value="Unassembled WGS sequence"/>
</dbReference>
<dbReference type="InterPro" id="IPR044174">
    <property type="entry name" value="BC10-like"/>
</dbReference>
<gene>
    <name evidence="7" type="ORF">ZIOFF_038111</name>
</gene>
<keyword evidence="3" id="KW-0808">Transferase</keyword>
<evidence type="ECO:0000313" key="7">
    <source>
        <dbReference type="EMBL" id="KAG6505746.1"/>
    </source>
</evidence>
<name>A0A8J5GE57_ZINOF</name>
<evidence type="ECO:0000313" key="8">
    <source>
        <dbReference type="Proteomes" id="UP000734854"/>
    </source>
</evidence>
<keyword evidence="4 6" id="KW-0472">Membrane</keyword>
<dbReference type="AlphaFoldDB" id="A0A8J5GE57"/>
<keyword evidence="6" id="KW-1133">Transmembrane helix</keyword>
<dbReference type="PANTHER" id="PTHR31042:SF150">
    <property type="entry name" value="OS06G0661900 PROTEIN"/>
    <property type="match status" value="1"/>
</dbReference>
<keyword evidence="5" id="KW-0325">Glycoprotein</keyword>
<keyword evidence="2" id="KW-0328">Glycosyltransferase</keyword>
<evidence type="ECO:0000256" key="1">
    <source>
        <dbReference type="ARBA" id="ARBA00004606"/>
    </source>
</evidence>
<keyword evidence="6" id="KW-0812">Transmembrane</keyword>
<evidence type="ECO:0000256" key="3">
    <source>
        <dbReference type="ARBA" id="ARBA00022679"/>
    </source>
</evidence>
<evidence type="ECO:0000256" key="2">
    <source>
        <dbReference type="ARBA" id="ARBA00022676"/>
    </source>
</evidence>
<evidence type="ECO:0000256" key="6">
    <source>
        <dbReference type="SAM" id="Phobius"/>
    </source>
</evidence>